<dbReference type="PROSITE" id="PS51257">
    <property type="entry name" value="PROKAR_LIPOPROTEIN"/>
    <property type="match status" value="1"/>
</dbReference>
<accession>A0A1B1UYP9</accession>
<feature type="region of interest" description="Disordered" evidence="1">
    <location>
        <begin position="31"/>
        <end position="70"/>
    </location>
</feature>
<organism evidence="3">
    <name type="scientific">Staphylococcus haemolyticus</name>
    <dbReference type="NCBI Taxonomy" id="1283"/>
    <lineage>
        <taxon>Bacteria</taxon>
        <taxon>Bacillati</taxon>
        <taxon>Bacillota</taxon>
        <taxon>Bacilli</taxon>
        <taxon>Bacillales</taxon>
        <taxon>Staphylococcaceae</taxon>
        <taxon>Staphylococcus</taxon>
    </lineage>
</organism>
<proteinExistence type="predicted"/>
<feature type="signal peptide" evidence="2">
    <location>
        <begin position="1"/>
        <end position="23"/>
    </location>
</feature>
<evidence type="ECO:0000256" key="2">
    <source>
        <dbReference type="SAM" id="SignalP"/>
    </source>
</evidence>
<name>A0A1B1UYP9_STAHA</name>
<sequence>MKRNYLMIGALTGTMLLAGCSLSDFGLGNGASDDNNKSSQTDKSNKDSNSKSDNSTNDNKKNNDANSVNSVKDLNQAEKVALALSDDSVSNVAITANDLKRHSYIENSNTGKKQQSIDKYELQATGEAVEDAPEGMTFYSASPARGPFATLIGVSDDKVAVIGTQSPGKYRQFIQSDLGHELDVKDLYHKYGKDSDYKKVAKQISISGGSNSAHSANSNDKNTKEYFAKIWLTARNDADDIFNGEDHTYEPVDMSGEPINPYNEDASEVYPKGTIVLSPSVTALGHITFKDNNDGTVTFYDVPSHFQDHRWSEDGYSKQETARILNNGQTKKIKNASDSDIEKVASYITSDTPRQPEHYDSSNSDDSSSEDSDSSSSDETVTRDNVIDKVEEYEGHTLDTDTYTYKEPEKNSDGDWGFSFTDKNGDLAGSYIVTSDGSVTKYDENGEEE</sequence>
<reference evidence="3" key="1">
    <citation type="submission" date="2016-05" db="EMBL/GenBank/DDBJ databases">
        <title>Clue for the horizontal gene transfer of serine-aspartate repeat gene from a novel composite staphylococcal cassette chromosome of Staphylococcus haemolyticus.</title>
        <authorList>
            <person name="Wu Z."/>
            <person name="Xue H."/>
            <person name="Zhao X."/>
        </authorList>
    </citation>
    <scope>NUCLEOTIDE SEQUENCE</scope>
    <source>
        <strain evidence="3">BC05211</strain>
    </source>
</reference>
<feature type="region of interest" description="Disordered" evidence="1">
    <location>
        <begin position="348"/>
        <end position="419"/>
    </location>
</feature>
<evidence type="ECO:0008006" key="4">
    <source>
        <dbReference type="Google" id="ProtNLM"/>
    </source>
</evidence>
<protein>
    <recommendedName>
        <fullName evidence="4">Lipoprotein</fullName>
    </recommendedName>
</protein>
<feature type="chain" id="PRO_5008531029" description="Lipoprotein" evidence="2">
    <location>
        <begin position="24"/>
        <end position="449"/>
    </location>
</feature>
<evidence type="ECO:0000313" key="3">
    <source>
        <dbReference type="EMBL" id="ANW08191.1"/>
    </source>
</evidence>
<dbReference type="EMBL" id="KX181861">
    <property type="protein sequence ID" value="ANW08191.1"/>
    <property type="molecule type" value="Genomic_DNA"/>
</dbReference>
<feature type="compositionally biased region" description="Basic and acidic residues" evidence="1">
    <location>
        <begin position="380"/>
        <end position="413"/>
    </location>
</feature>
<evidence type="ECO:0000256" key="1">
    <source>
        <dbReference type="SAM" id="MobiDB-lite"/>
    </source>
</evidence>
<dbReference type="AlphaFoldDB" id="A0A1B1UYP9"/>
<keyword evidence="2" id="KW-0732">Signal</keyword>